<dbReference type="PANTHER" id="PTHR33204:SF18">
    <property type="entry name" value="TRANSCRIPTIONAL REGULATORY PROTEIN"/>
    <property type="match status" value="1"/>
</dbReference>
<protein>
    <submittedName>
        <fullName evidence="5">Transcriptional regulator, HxlR family</fullName>
    </submittedName>
</protein>
<evidence type="ECO:0000256" key="3">
    <source>
        <dbReference type="ARBA" id="ARBA00023163"/>
    </source>
</evidence>
<dbReference type="PANTHER" id="PTHR33204">
    <property type="entry name" value="TRANSCRIPTIONAL REGULATOR, MARR FAMILY"/>
    <property type="match status" value="1"/>
</dbReference>
<evidence type="ECO:0000259" key="4">
    <source>
        <dbReference type="PROSITE" id="PS51118"/>
    </source>
</evidence>
<dbReference type="Gene3D" id="1.10.10.10">
    <property type="entry name" value="Winged helix-like DNA-binding domain superfamily/Winged helix DNA-binding domain"/>
    <property type="match status" value="1"/>
</dbReference>
<evidence type="ECO:0000256" key="2">
    <source>
        <dbReference type="ARBA" id="ARBA00023125"/>
    </source>
</evidence>
<gene>
    <name evidence="5" type="ORF">AVDCRST_MAG50-2838</name>
</gene>
<keyword evidence="3" id="KW-0804">Transcription</keyword>
<dbReference type="AlphaFoldDB" id="A0A6J4IUY7"/>
<dbReference type="InterPro" id="IPR036390">
    <property type="entry name" value="WH_DNA-bd_sf"/>
</dbReference>
<evidence type="ECO:0000256" key="1">
    <source>
        <dbReference type="ARBA" id="ARBA00023015"/>
    </source>
</evidence>
<accession>A0A6J4IUY7</accession>
<keyword evidence="2" id="KW-0238">DNA-binding</keyword>
<name>A0A6J4IUY7_9ACTN</name>
<dbReference type="InterPro" id="IPR002577">
    <property type="entry name" value="HTH_HxlR"/>
</dbReference>
<dbReference type="InterPro" id="IPR036388">
    <property type="entry name" value="WH-like_DNA-bd_sf"/>
</dbReference>
<reference evidence="5" key="1">
    <citation type="submission" date="2020-02" db="EMBL/GenBank/DDBJ databases">
        <authorList>
            <person name="Meier V. D."/>
        </authorList>
    </citation>
    <scope>NUCLEOTIDE SEQUENCE</scope>
    <source>
        <strain evidence="5">AVDCRST_MAG50</strain>
    </source>
</reference>
<dbReference type="PROSITE" id="PS51118">
    <property type="entry name" value="HTH_HXLR"/>
    <property type="match status" value="1"/>
</dbReference>
<organism evidence="5">
    <name type="scientific">uncultured Acidimicrobiales bacterium</name>
    <dbReference type="NCBI Taxonomy" id="310071"/>
    <lineage>
        <taxon>Bacteria</taxon>
        <taxon>Bacillati</taxon>
        <taxon>Actinomycetota</taxon>
        <taxon>Acidimicrobiia</taxon>
        <taxon>Acidimicrobiales</taxon>
        <taxon>environmental samples</taxon>
    </lineage>
</organism>
<dbReference type="SUPFAM" id="SSF46785">
    <property type="entry name" value="Winged helix' DNA-binding domain"/>
    <property type="match status" value="1"/>
</dbReference>
<evidence type="ECO:0000313" key="5">
    <source>
        <dbReference type="EMBL" id="CAA9262420.1"/>
    </source>
</evidence>
<dbReference type="GO" id="GO:0003677">
    <property type="term" value="F:DNA binding"/>
    <property type="evidence" value="ECO:0007669"/>
    <property type="project" value="UniProtKB-KW"/>
</dbReference>
<dbReference type="Pfam" id="PF01638">
    <property type="entry name" value="HxlR"/>
    <property type="match status" value="1"/>
</dbReference>
<keyword evidence="1" id="KW-0805">Transcription regulation</keyword>
<dbReference type="EMBL" id="CADCTF010000132">
    <property type="protein sequence ID" value="CAA9262420.1"/>
    <property type="molecule type" value="Genomic_DNA"/>
</dbReference>
<feature type="domain" description="HTH hxlR-type" evidence="4">
    <location>
        <begin position="12"/>
        <end position="109"/>
    </location>
</feature>
<sequence length="154" mass="17280">MFRVVPDQELGCSIASTLEVIGDRWSILILRDAFRGVRRFDDIQRDLGIARNILTDRLQKLVDNEVLERRLYQSRPARYEYRLTPRGVDLSPALVALMHWGDRHLAGEAGPAVVLTHGACGEPVDQTFVCWTCDQTILPTAIRSRPGPGARKSA</sequence>
<proteinExistence type="predicted"/>